<dbReference type="Pfam" id="PF00034">
    <property type="entry name" value="Cytochrom_C"/>
    <property type="match status" value="2"/>
</dbReference>
<keyword evidence="7" id="KW-1185">Reference proteome</keyword>
<evidence type="ECO:0000256" key="4">
    <source>
        <dbReference type="PROSITE-ProRule" id="PRU00433"/>
    </source>
</evidence>
<dbReference type="GO" id="GO:0009055">
    <property type="term" value="F:electron transfer activity"/>
    <property type="evidence" value="ECO:0007669"/>
    <property type="project" value="InterPro"/>
</dbReference>
<dbReference type="Proteomes" id="UP000294829">
    <property type="component" value="Unassembled WGS sequence"/>
</dbReference>
<evidence type="ECO:0000313" key="6">
    <source>
        <dbReference type="EMBL" id="TDK67544.1"/>
    </source>
</evidence>
<evidence type="ECO:0000313" key="7">
    <source>
        <dbReference type="Proteomes" id="UP000294829"/>
    </source>
</evidence>
<protein>
    <submittedName>
        <fullName evidence="6">C-type cytochrome</fullName>
    </submittedName>
</protein>
<organism evidence="6 7">
    <name type="scientific">Sapientia aquatica</name>
    <dbReference type="NCBI Taxonomy" id="1549640"/>
    <lineage>
        <taxon>Bacteria</taxon>
        <taxon>Pseudomonadati</taxon>
        <taxon>Pseudomonadota</taxon>
        <taxon>Betaproteobacteria</taxon>
        <taxon>Burkholderiales</taxon>
        <taxon>Oxalobacteraceae</taxon>
        <taxon>Sapientia</taxon>
    </lineage>
</organism>
<dbReference type="GO" id="GO:0020037">
    <property type="term" value="F:heme binding"/>
    <property type="evidence" value="ECO:0007669"/>
    <property type="project" value="InterPro"/>
</dbReference>
<dbReference type="PANTHER" id="PTHR33751:SF1">
    <property type="entry name" value="CBB3-TYPE CYTOCHROME C OXIDASE SUBUNIT FIXP"/>
    <property type="match status" value="1"/>
</dbReference>
<keyword evidence="2 4" id="KW-0479">Metal-binding</keyword>
<dbReference type="SUPFAM" id="SSF46626">
    <property type="entry name" value="Cytochrome c"/>
    <property type="match status" value="2"/>
</dbReference>
<reference evidence="6 7" key="1">
    <citation type="submission" date="2019-03" db="EMBL/GenBank/DDBJ databases">
        <title>Sapientia aquatica gen. nov., sp. nov., isolated from a crater lake.</title>
        <authorList>
            <person name="Felfoldi T."/>
            <person name="Szabo A."/>
            <person name="Toth E."/>
            <person name="Schumann P."/>
            <person name="Keki Z."/>
            <person name="Marialigeti K."/>
            <person name="Mathe I."/>
        </authorList>
    </citation>
    <scope>NUCLEOTIDE SEQUENCE [LARGE SCALE GENOMIC DNA]</scope>
    <source>
        <strain evidence="6 7">SA-152</strain>
    </source>
</reference>
<dbReference type="OrthoDB" id="9809720at2"/>
<evidence type="ECO:0000256" key="2">
    <source>
        <dbReference type="ARBA" id="ARBA00022723"/>
    </source>
</evidence>
<dbReference type="GO" id="GO:0046872">
    <property type="term" value="F:metal ion binding"/>
    <property type="evidence" value="ECO:0007669"/>
    <property type="project" value="UniProtKB-KW"/>
</dbReference>
<gene>
    <name evidence="6" type="ORF">E2I14_07280</name>
</gene>
<sequence length="241" mass="24949">MEITMLLETVSSVRTLVLTKAARQQIKATRRQITCAVSLASLVVGTFFSPISHAAAADGKAIFNGTCIACHGSKGEGNSKIGAPNIAGMEASYVQRQLAHFSSGLRGSAPNDSYGAQMRASVAVLKTDADRAAIASYIASLPQVKPSASYSGNLSKGSTQFNAVCSSCHGSRGQGNPGMGAPSLIGVEPQYLERQINAFRSGQRGANPDDKQGGLMKVGASMLPDAGSVRDVVAYIATLKP</sequence>
<keyword evidence="3 4" id="KW-0408">Iron</keyword>
<dbReference type="PROSITE" id="PS51007">
    <property type="entry name" value="CYTC"/>
    <property type="match status" value="2"/>
</dbReference>
<accession>A0A4R5W437</accession>
<dbReference type="PANTHER" id="PTHR33751">
    <property type="entry name" value="CBB3-TYPE CYTOCHROME C OXIDASE SUBUNIT FIXP"/>
    <property type="match status" value="1"/>
</dbReference>
<dbReference type="Gene3D" id="1.10.760.10">
    <property type="entry name" value="Cytochrome c-like domain"/>
    <property type="match status" value="2"/>
</dbReference>
<dbReference type="AlphaFoldDB" id="A0A4R5W437"/>
<dbReference type="EMBL" id="SMYL01000002">
    <property type="protein sequence ID" value="TDK67544.1"/>
    <property type="molecule type" value="Genomic_DNA"/>
</dbReference>
<feature type="domain" description="Cytochrome c" evidence="5">
    <location>
        <begin position="54"/>
        <end position="142"/>
    </location>
</feature>
<proteinExistence type="predicted"/>
<keyword evidence="1 4" id="KW-0349">Heme</keyword>
<dbReference type="InterPro" id="IPR009056">
    <property type="entry name" value="Cyt_c-like_dom"/>
</dbReference>
<feature type="domain" description="Cytochrome c" evidence="5">
    <location>
        <begin position="152"/>
        <end position="240"/>
    </location>
</feature>
<evidence type="ECO:0000256" key="3">
    <source>
        <dbReference type="ARBA" id="ARBA00023004"/>
    </source>
</evidence>
<name>A0A4R5W437_9BURK</name>
<evidence type="ECO:0000259" key="5">
    <source>
        <dbReference type="PROSITE" id="PS51007"/>
    </source>
</evidence>
<comment type="caution">
    <text evidence="6">The sequence shown here is derived from an EMBL/GenBank/DDBJ whole genome shotgun (WGS) entry which is preliminary data.</text>
</comment>
<evidence type="ECO:0000256" key="1">
    <source>
        <dbReference type="ARBA" id="ARBA00022617"/>
    </source>
</evidence>
<dbReference type="InterPro" id="IPR036909">
    <property type="entry name" value="Cyt_c-like_dom_sf"/>
</dbReference>
<dbReference type="InterPro" id="IPR050597">
    <property type="entry name" value="Cytochrome_c_Oxidase_Subunit"/>
</dbReference>